<dbReference type="PROSITE" id="PS50943">
    <property type="entry name" value="HTH_CROC1"/>
    <property type="match status" value="1"/>
</dbReference>
<dbReference type="InterPro" id="IPR010982">
    <property type="entry name" value="Lambda_DNA-bd_dom_sf"/>
</dbReference>
<evidence type="ECO:0000313" key="2">
    <source>
        <dbReference type="EMBL" id="UPW41603.1"/>
    </source>
</evidence>
<name>A0A976N261_9VIRU</name>
<dbReference type="InterPro" id="IPR001387">
    <property type="entry name" value="Cro/C1-type_HTH"/>
</dbReference>
<dbReference type="GO" id="GO:0003677">
    <property type="term" value="F:DNA binding"/>
    <property type="evidence" value="ECO:0007669"/>
    <property type="project" value="InterPro"/>
</dbReference>
<evidence type="ECO:0000259" key="1">
    <source>
        <dbReference type="PROSITE" id="PS50943"/>
    </source>
</evidence>
<dbReference type="CDD" id="cd00093">
    <property type="entry name" value="HTH_XRE"/>
    <property type="match status" value="1"/>
</dbReference>
<dbReference type="Gene3D" id="1.10.260.40">
    <property type="entry name" value="lambda repressor-like DNA-binding domains"/>
    <property type="match status" value="1"/>
</dbReference>
<protein>
    <recommendedName>
        <fullName evidence="1">HTH cro/C1-type domain-containing protein</fullName>
    </recommendedName>
</protein>
<feature type="domain" description="HTH cro/C1-type" evidence="1">
    <location>
        <begin position="28"/>
        <end position="67"/>
    </location>
</feature>
<sequence length="84" mass="9189">MLQEIFSERLNYLIGLEVAPYDDLRSISEASGISYGSLVDYTLGRRIAQAPNLVKLAKFFSVSSDFLLGLAPLPDSVPGLSFFS</sequence>
<reference evidence="2" key="1">
    <citation type="submission" date="2022-02" db="EMBL/GenBank/DDBJ databases">
        <title>Towards deciphering the DNA virus diversity associated with rodent species in the families Cricetidae and Heteromyidae.</title>
        <authorList>
            <person name="Lund M."/>
            <person name="Larsen B.B."/>
            <person name="Gryseels S."/>
            <person name="Kraberger S."/>
            <person name="Rowsey D.M."/>
            <person name="Steger L."/>
            <person name="Yule K.M."/>
            <person name="Upham N.S."/>
            <person name="Worobey M."/>
            <person name="Van Doorslaer K."/>
            <person name="Varsani A."/>
        </authorList>
    </citation>
    <scope>NUCLEOTIDE SEQUENCE</scope>
    <source>
        <strain evidence="2">NeonRodF8_43</strain>
    </source>
</reference>
<organism evidence="2">
    <name type="scientific">Peromfec virus RodF8_43</name>
    <dbReference type="NCBI Taxonomy" id="2929376"/>
    <lineage>
        <taxon>Viruses</taxon>
        <taxon>Monodnaviria</taxon>
        <taxon>Sangervirae</taxon>
        <taxon>Phixviricota</taxon>
        <taxon>Malgrandaviricetes</taxon>
        <taxon>Petitvirales</taxon>
        <taxon>Microviridae</taxon>
    </lineage>
</organism>
<accession>A0A976N261</accession>
<dbReference type="SUPFAM" id="SSF47413">
    <property type="entry name" value="lambda repressor-like DNA-binding domains"/>
    <property type="match status" value="1"/>
</dbReference>
<dbReference type="EMBL" id="OM869635">
    <property type="protein sequence ID" value="UPW41603.1"/>
    <property type="molecule type" value="Genomic_DNA"/>
</dbReference>
<proteinExistence type="predicted"/>